<comment type="pathway">
    <text evidence="4 19">Cell wall biogenesis; peptidoglycan biosynthesis.</text>
</comment>
<dbReference type="Gene3D" id="3.90.78.10">
    <property type="entry name" value="UDP-N-acetylenolpyruvoylglucosamine reductase, C-terminal domain"/>
    <property type="match status" value="1"/>
</dbReference>
<feature type="active site" evidence="19">
    <location>
        <position position="332"/>
    </location>
</feature>
<keyword evidence="22" id="KW-1185">Reference proteome</keyword>
<keyword evidence="16 19" id="KW-0961">Cell wall biogenesis/degradation</keyword>
<comment type="caution">
    <text evidence="21">The sequence shown here is derived from an EMBL/GenBank/DDBJ whole genome shotgun (WGS) entry which is preliminary data.</text>
</comment>
<keyword evidence="13 19" id="KW-0573">Peptidoglycan synthesis</keyword>
<evidence type="ECO:0000313" key="21">
    <source>
        <dbReference type="EMBL" id="EIM77561.1"/>
    </source>
</evidence>
<dbReference type="InterPro" id="IPR006094">
    <property type="entry name" value="Oxid_FAD_bind_N"/>
</dbReference>
<keyword evidence="14 19" id="KW-0560">Oxidoreductase</keyword>
<dbReference type="InterPro" id="IPR016169">
    <property type="entry name" value="FAD-bd_PCMH_sub2"/>
</dbReference>
<dbReference type="InterPro" id="IPR016166">
    <property type="entry name" value="FAD-bd_PCMH"/>
</dbReference>
<keyword evidence="10 19" id="KW-0274">FAD</keyword>
<reference evidence="21 22" key="1">
    <citation type="submission" date="2012-05" db="EMBL/GenBank/DDBJ databases">
        <title>Genome sequence of Nitritalea halalkaliphila LW7.</title>
        <authorList>
            <person name="Jangir P.K."/>
            <person name="Singh A."/>
            <person name="Shivaji S."/>
            <person name="Sharma R."/>
        </authorList>
    </citation>
    <scope>NUCLEOTIDE SEQUENCE [LARGE SCALE GENOMIC DNA]</scope>
    <source>
        <strain evidence="21 22">LW7</strain>
    </source>
</reference>
<evidence type="ECO:0000256" key="10">
    <source>
        <dbReference type="ARBA" id="ARBA00022827"/>
    </source>
</evidence>
<dbReference type="NCBIfam" id="NF010478">
    <property type="entry name" value="PRK13903.1"/>
    <property type="match status" value="1"/>
</dbReference>
<dbReference type="GO" id="GO:0008360">
    <property type="term" value="P:regulation of cell shape"/>
    <property type="evidence" value="ECO:0007669"/>
    <property type="project" value="UniProtKB-KW"/>
</dbReference>
<evidence type="ECO:0000256" key="1">
    <source>
        <dbReference type="ARBA" id="ARBA00001974"/>
    </source>
</evidence>
<dbReference type="UniPathway" id="UPA00219"/>
<keyword evidence="7 19" id="KW-0963">Cytoplasm</keyword>
<dbReference type="GO" id="GO:0005829">
    <property type="term" value="C:cytosol"/>
    <property type="evidence" value="ECO:0007669"/>
    <property type="project" value="TreeGrafter"/>
</dbReference>
<dbReference type="GO" id="GO:0071555">
    <property type="term" value="P:cell wall organization"/>
    <property type="evidence" value="ECO:0007669"/>
    <property type="project" value="UniProtKB-KW"/>
</dbReference>
<dbReference type="STRING" id="1189621.A3SI_06354"/>
<keyword evidence="9 19" id="KW-0285">Flavoprotein</keyword>
<comment type="subcellular location">
    <subcellularLocation>
        <location evidence="3 19">Cytoplasm</location>
    </subcellularLocation>
</comment>
<feature type="domain" description="FAD-binding PCMH-type" evidence="20">
    <location>
        <begin position="14"/>
        <end position="186"/>
    </location>
</feature>
<dbReference type="SUPFAM" id="SSF56194">
    <property type="entry name" value="Uridine diphospho-N-Acetylenolpyruvylglucosamine reductase, MurB, C-terminal domain"/>
    <property type="match status" value="1"/>
</dbReference>
<evidence type="ECO:0000313" key="22">
    <source>
        <dbReference type="Proteomes" id="UP000005551"/>
    </source>
</evidence>
<evidence type="ECO:0000256" key="16">
    <source>
        <dbReference type="ARBA" id="ARBA00023316"/>
    </source>
</evidence>
<evidence type="ECO:0000256" key="17">
    <source>
        <dbReference type="ARBA" id="ARBA00031026"/>
    </source>
</evidence>
<dbReference type="GO" id="GO:0051301">
    <property type="term" value="P:cell division"/>
    <property type="evidence" value="ECO:0007669"/>
    <property type="project" value="UniProtKB-KW"/>
</dbReference>
<dbReference type="InterPro" id="IPR016167">
    <property type="entry name" value="FAD-bd_PCMH_sub1"/>
</dbReference>
<dbReference type="GO" id="GO:0071949">
    <property type="term" value="F:FAD binding"/>
    <property type="evidence" value="ECO:0007669"/>
    <property type="project" value="InterPro"/>
</dbReference>
<dbReference type="EC" id="1.3.1.98" evidence="5 19"/>
<dbReference type="SUPFAM" id="SSF56176">
    <property type="entry name" value="FAD-binding/transporter-associated domain-like"/>
    <property type="match status" value="1"/>
</dbReference>
<evidence type="ECO:0000256" key="18">
    <source>
        <dbReference type="ARBA" id="ARBA00048914"/>
    </source>
</evidence>
<evidence type="ECO:0000256" key="3">
    <source>
        <dbReference type="ARBA" id="ARBA00004496"/>
    </source>
</evidence>
<dbReference type="PANTHER" id="PTHR21071">
    <property type="entry name" value="UDP-N-ACETYLENOLPYRUVOYLGLUCOSAMINE REDUCTASE"/>
    <property type="match status" value="1"/>
</dbReference>
<dbReference type="PATRIC" id="fig|1189621.3.peg.1329"/>
<comment type="catalytic activity">
    <reaction evidence="18 19">
        <text>UDP-N-acetyl-alpha-D-muramate + NADP(+) = UDP-N-acetyl-3-O-(1-carboxyvinyl)-alpha-D-glucosamine + NADPH + H(+)</text>
        <dbReference type="Rhea" id="RHEA:12248"/>
        <dbReference type="ChEBI" id="CHEBI:15378"/>
        <dbReference type="ChEBI" id="CHEBI:57783"/>
        <dbReference type="ChEBI" id="CHEBI:58349"/>
        <dbReference type="ChEBI" id="CHEBI:68483"/>
        <dbReference type="ChEBI" id="CHEBI:70757"/>
        <dbReference type="EC" id="1.3.1.98"/>
    </reaction>
</comment>
<gene>
    <name evidence="19" type="primary">murB</name>
    <name evidence="21" type="ORF">A3SI_06354</name>
</gene>
<evidence type="ECO:0000256" key="6">
    <source>
        <dbReference type="ARBA" id="ARBA00015188"/>
    </source>
</evidence>
<comment type="function">
    <text evidence="2 19">Cell wall formation.</text>
</comment>
<dbReference type="InterPro" id="IPR011601">
    <property type="entry name" value="MurB_C"/>
</dbReference>
<dbReference type="AlphaFoldDB" id="I5C6V9"/>
<evidence type="ECO:0000259" key="20">
    <source>
        <dbReference type="PROSITE" id="PS51387"/>
    </source>
</evidence>
<protein>
    <recommendedName>
        <fullName evidence="6 19">UDP-N-acetylenolpyruvoylglucosamine reductase</fullName>
        <ecNumber evidence="5 19">1.3.1.98</ecNumber>
    </recommendedName>
    <alternativeName>
        <fullName evidence="17 19">UDP-N-acetylmuramate dehydrogenase</fullName>
    </alternativeName>
</protein>
<evidence type="ECO:0000256" key="5">
    <source>
        <dbReference type="ARBA" id="ARBA00012518"/>
    </source>
</evidence>
<dbReference type="OrthoDB" id="9804753at2"/>
<dbReference type="PANTHER" id="PTHR21071:SF4">
    <property type="entry name" value="UDP-N-ACETYLENOLPYRUVOYLGLUCOSAMINE REDUCTASE"/>
    <property type="match status" value="1"/>
</dbReference>
<dbReference type="HAMAP" id="MF_00037">
    <property type="entry name" value="MurB"/>
    <property type="match status" value="1"/>
</dbReference>
<evidence type="ECO:0000256" key="15">
    <source>
        <dbReference type="ARBA" id="ARBA00023306"/>
    </source>
</evidence>
<evidence type="ECO:0000256" key="9">
    <source>
        <dbReference type="ARBA" id="ARBA00022630"/>
    </source>
</evidence>
<name>I5C6V9_9BACT</name>
<evidence type="ECO:0000256" key="19">
    <source>
        <dbReference type="HAMAP-Rule" id="MF_00037"/>
    </source>
</evidence>
<dbReference type="NCBIfam" id="TIGR00179">
    <property type="entry name" value="murB"/>
    <property type="match status" value="1"/>
</dbReference>
<dbReference type="Gene3D" id="3.30.465.10">
    <property type="match status" value="1"/>
</dbReference>
<keyword evidence="12 19" id="KW-0133">Cell shape</keyword>
<dbReference type="GO" id="GO:0009252">
    <property type="term" value="P:peptidoglycan biosynthetic process"/>
    <property type="evidence" value="ECO:0007669"/>
    <property type="project" value="UniProtKB-UniRule"/>
</dbReference>
<keyword evidence="8 19" id="KW-0132">Cell division</keyword>
<dbReference type="InterPro" id="IPR036635">
    <property type="entry name" value="MurB_C_sf"/>
</dbReference>
<dbReference type="GO" id="GO:0008762">
    <property type="term" value="F:UDP-N-acetylmuramate dehydrogenase activity"/>
    <property type="evidence" value="ECO:0007669"/>
    <property type="project" value="UniProtKB-UniRule"/>
</dbReference>
<dbReference type="InterPro" id="IPR003170">
    <property type="entry name" value="MurB"/>
</dbReference>
<dbReference type="NCBIfam" id="NF000755">
    <property type="entry name" value="PRK00046.1"/>
    <property type="match status" value="1"/>
</dbReference>
<comment type="cofactor">
    <cofactor evidence="1 19">
        <name>FAD</name>
        <dbReference type="ChEBI" id="CHEBI:57692"/>
    </cofactor>
</comment>
<feature type="active site" evidence="19">
    <location>
        <position position="162"/>
    </location>
</feature>
<dbReference type="EMBL" id="AJYA01000014">
    <property type="protein sequence ID" value="EIM77561.1"/>
    <property type="molecule type" value="Genomic_DNA"/>
</dbReference>
<dbReference type="Gene3D" id="3.30.43.10">
    <property type="entry name" value="Uridine Diphospho-n-acetylenolpyruvylglucosamine Reductase, domain 2"/>
    <property type="match status" value="1"/>
</dbReference>
<evidence type="ECO:0000256" key="11">
    <source>
        <dbReference type="ARBA" id="ARBA00022857"/>
    </source>
</evidence>
<evidence type="ECO:0000256" key="2">
    <source>
        <dbReference type="ARBA" id="ARBA00003921"/>
    </source>
</evidence>
<dbReference type="Pfam" id="PF02873">
    <property type="entry name" value="MurB_C"/>
    <property type="match status" value="1"/>
</dbReference>
<keyword evidence="11 19" id="KW-0521">NADP</keyword>
<dbReference type="Pfam" id="PF01565">
    <property type="entry name" value="FAD_binding_4"/>
    <property type="match status" value="1"/>
</dbReference>
<feature type="active site" description="Proton donor" evidence="19">
    <location>
        <position position="237"/>
    </location>
</feature>
<comment type="similarity">
    <text evidence="19">Belongs to the MurB family.</text>
</comment>
<dbReference type="Proteomes" id="UP000005551">
    <property type="component" value="Unassembled WGS sequence"/>
</dbReference>
<evidence type="ECO:0000256" key="12">
    <source>
        <dbReference type="ARBA" id="ARBA00022960"/>
    </source>
</evidence>
<accession>I5C6V9</accession>
<sequence length="336" mass="37014">MQTDISLKTLTTFGIAQQARYYTAVSNLSELLEALDFARQRQMPYFLLGGGSNILFTRDFPGLIIHMAIGGIQAQPEAEGQVLVRAGAGENWHQFVCWCLERGYYGLENLSLIPGTVGASPMQNIGAYGVEVKDHFAYLEALEVHTGEVHRFDAEACAFGYRESVFKKALKGRYIILEVAFQLHTQPKLRMDYGDIAATVEQLAAGAPPSPELVAQAVIQIRQSKLPDPAQIGNAGSFFKNPIVPEEQYHRLALRHPNMPHYPAAGGIKIPAGWLIEQAGFKGLTKGQVGVHARQALVLVNYGDARGEEVLALSEEIMQVVQERFGILLEREVNIL</sequence>
<evidence type="ECO:0000256" key="8">
    <source>
        <dbReference type="ARBA" id="ARBA00022618"/>
    </source>
</evidence>
<organism evidence="21 22">
    <name type="scientific">Nitritalea halalkaliphila LW7</name>
    <dbReference type="NCBI Taxonomy" id="1189621"/>
    <lineage>
        <taxon>Bacteria</taxon>
        <taxon>Pseudomonadati</taxon>
        <taxon>Bacteroidota</taxon>
        <taxon>Cytophagia</taxon>
        <taxon>Cytophagales</taxon>
        <taxon>Cyclobacteriaceae</taxon>
        <taxon>Nitritalea</taxon>
    </lineage>
</organism>
<evidence type="ECO:0000256" key="4">
    <source>
        <dbReference type="ARBA" id="ARBA00004752"/>
    </source>
</evidence>
<evidence type="ECO:0000256" key="7">
    <source>
        <dbReference type="ARBA" id="ARBA00022490"/>
    </source>
</evidence>
<evidence type="ECO:0000256" key="14">
    <source>
        <dbReference type="ARBA" id="ARBA00023002"/>
    </source>
</evidence>
<dbReference type="PROSITE" id="PS51387">
    <property type="entry name" value="FAD_PCMH"/>
    <property type="match status" value="1"/>
</dbReference>
<dbReference type="InterPro" id="IPR036318">
    <property type="entry name" value="FAD-bd_PCMH-like_sf"/>
</dbReference>
<evidence type="ECO:0000256" key="13">
    <source>
        <dbReference type="ARBA" id="ARBA00022984"/>
    </source>
</evidence>
<keyword evidence="15 19" id="KW-0131">Cell cycle</keyword>
<proteinExistence type="inferred from homology"/>